<accession>A0A517W5I9</accession>
<dbReference type="RefSeq" id="WP_145035661.1">
    <property type="nucleotide sequence ID" value="NZ_CP036347.1"/>
</dbReference>
<dbReference type="PANTHER" id="PTHR12697:SF38">
    <property type="entry name" value="PBS LYASE HEAT DOMAIN PROTEIN REPEAT-CONTAINING PROTEIN"/>
    <property type="match status" value="1"/>
</dbReference>
<dbReference type="PROSITE" id="PS00194">
    <property type="entry name" value="THIOREDOXIN_1"/>
    <property type="match status" value="1"/>
</dbReference>
<protein>
    <submittedName>
        <fullName evidence="5">Thioredoxin</fullName>
    </submittedName>
</protein>
<feature type="compositionally biased region" description="Basic and acidic residues" evidence="3">
    <location>
        <begin position="69"/>
        <end position="79"/>
    </location>
</feature>
<sequence>MYQKTGWLIGLMLLVGCGEQPKPVEQTQTTASQKPASQTPASQASPSQVKSEPAPAQEPVTQKGKKAAPKKDSTSDDYVDKVIAKHQEETFRRSLSELKAKDRDQRVMAVAMLVTSKIDPNRVVAGLLNVVDDKDEQVANMSRKYIQSHTFESKAQLVDFYADWCGPCRMMKPVVKELQDEGYPVIQVDVDENPDLSSHFYISSIPTFALIVDGSMRQRRIGVVDKSELLKLLKEIPKPDKKDREKAYVTDPKLKVYGALVTMQSENAWYRYEAKQQLKQASLPTLIEILQDPGQRTVFRESVMQVLESFMKSEDQESQIVKVLTEIMNDPKQSEELRGMAVIFLSRHDPARSGALDEKLVALLKASRPEALQAEVAEEIGNRKIKQGLPVLIDKVKHLDQAPEDVRTAYIFALGQFGAAADSAVPALLTAYSNYPDESDAISEALEEICPDSKAATEALIKVLTEDDAEARSLAVSLLDQAEYIRTASSSLQKLLNDPDPEVSLKAAKLLEKIGGADQKIVSALIKQLDEGEVDWEIRSALRTAWRYSYPALTKIICDPQSTPHARENAMSVLRDFHHRPSPEEQASLEQALGQKDLLTKQCAAIMLSSSESKQSQINSLLLEAVKSDNEGVRMHAARALGSRRKSLSKPQQEQAKAALLKLLKESDSRVSEAAGSALANFELTEDELKTVVGSLENPDLQYSVMSILIRQETLPGAVVPLLTAKLVSDEIDEELINQLTAVVSRGGKPALKSLEAVVSNAEVDPERRAKVILALREVTADEPELVKYLQAFLKEKQPEPLQMAAAIAVADQVEDKQSLVPLLLTGVQSENWEIKQFAGEALSNIAADSPEALKLVQAQLKELEPKQQSAVLVLLCQDERLRDQFSSQLLSQVQGMDQETDAYQLRAAINYLVRGDREGTAINKLLAEQDQEIVQQTLRTLGNNTDGVPKAVLPELEALLKNAPPKTRLLAALCLLKAGSEDEGLLTIVRNALDSDDEELSEQAAYDLQMAGSLNEQWTPVLMKLMQNRDYRQASIEQLGEMGAAAKSAVPALIDLLGTVSYYEDTTYTLGELGPSAAEAIPALREMLTNERTMYAAAQALEKIEEDHQPTIDILAKNLDQPNLRGDAAYSLGVFAADAPERIEPLLLKVISGENEYDREMALRAAGSLKSKAVVAMLIKVLEEDDQDLSDLAALSLGKLAIEAELVVPALLKSMQDADERVQYAAVQALGKFGADAAPAVPALLKALDDKSIRVAAAGALGRIGAPAQEAIPRLIKMLDDPQERRAALEGLKQFGPLAESAVPRLKELEQESRNYDLRLVKATLKAIQSPEEKE</sequence>
<dbReference type="InterPro" id="IPR011989">
    <property type="entry name" value="ARM-like"/>
</dbReference>
<dbReference type="SUPFAM" id="SSF52833">
    <property type="entry name" value="Thioredoxin-like"/>
    <property type="match status" value="1"/>
</dbReference>
<organism evidence="5 6">
    <name type="scientific">Gimesia chilikensis</name>
    <dbReference type="NCBI Taxonomy" id="2605989"/>
    <lineage>
        <taxon>Bacteria</taxon>
        <taxon>Pseudomonadati</taxon>
        <taxon>Planctomycetota</taxon>
        <taxon>Planctomycetia</taxon>
        <taxon>Planctomycetales</taxon>
        <taxon>Planctomycetaceae</taxon>
        <taxon>Gimesia</taxon>
    </lineage>
</organism>
<evidence type="ECO:0000256" key="1">
    <source>
        <dbReference type="ARBA" id="ARBA00023284"/>
    </source>
</evidence>
<dbReference type="SMART" id="SM00567">
    <property type="entry name" value="EZ_HEAT"/>
    <property type="match status" value="11"/>
</dbReference>
<evidence type="ECO:0000313" key="6">
    <source>
        <dbReference type="Proteomes" id="UP000320722"/>
    </source>
</evidence>
<evidence type="ECO:0000256" key="3">
    <source>
        <dbReference type="SAM" id="MobiDB-lite"/>
    </source>
</evidence>
<dbReference type="InterPro" id="IPR013766">
    <property type="entry name" value="Thioredoxin_domain"/>
</dbReference>
<dbReference type="GO" id="GO:0016491">
    <property type="term" value="F:oxidoreductase activity"/>
    <property type="evidence" value="ECO:0007669"/>
    <property type="project" value="TreeGrafter"/>
</dbReference>
<dbReference type="InterPro" id="IPR004155">
    <property type="entry name" value="PBS_lyase_HEAT"/>
</dbReference>
<feature type="compositionally biased region" description="Low complexity" evidence="3">
    <location>
        <begin position="31"/>
        <end position="48"/>
    </location>
</feature>
<feature type="domain" description="Thioredoxin" evidence="4">
    <location>
        <begin position="48"/>
        <end position="238"/>
    </location>
</feature>
<dbReference type="SUPFAM" id="SSF48371">
    <property type="entry name" value="ARM repeat"/>
    <property type="match status" value="2"/>
</dbReference>
<dbReference type="InterPro" id="IPR016024">
    <property type="entry name" value="ARM-type_fold"/>
</dbReference>
<proteinExistence type="predicted"/>
<comment type="function">
    <text evidence="2">Catalyzes the hydroxylation of the N(6)-(4-aminobutyl)-L-lysine intermediate produced by deoxyhypusine synthase/DHPS on a critical lysine of the eukaryotic translation initiation factor 5A/eIF-5A. This is the second step of the post-translational modification of that lysine into an unusual amino acid residue named hypusine. Hypusination is unique to mature eIF-5A factor and is essential for its function.</text>
</comment>
<dbReference type="InterPro" id="IPR021133">
    <property type="entry name" value="HEAT_type_2"/>
</dbReference>
<dbReference type="PROSITE" id="PS51352">
    <property type="entry name" value="THIOREDOXIN_2"/>
    <property type="match status" value="1"/>
</dbReference>
<dbReference type="CDD" id="cd02947">
    <property type="entry name" value="TRX_family"/>
    <property type="match status" value="1"/>
</dbReference>
<evidence type="ECO:0000256" key="2">
    <source>
        <dbReference type="ARBA" id="ARBA00045876"/>
    </source>
</evidence>
<dbReference type="Gene3D" id="1.25.10.10">
    <property type="entry name" value="Leucine-rich Repeat Variant"/>
    <property type="match status" value="7"/>
</dbReference>
<dbReference type="Pfam" id="PF00085">
    <property type="entry name" value="Thioredoxin"/>
    <property type="match status" value="1"/>
</dbReference>
<name>A0A517W5I9_9PLAN</name>
<dbReference type="PROSITE" id="PS51257">
    <property type="entry name" value="PROKAR_LIPOPROTEIN"/>
    <property type="match status" value="1"/>
</dbReference>
<dbReference type="PROSITE" id="PS50077">
    <property type="entry name" value="HEAT_REPEAT"/>
    <property type="match status" value="1"/>
</dbReference>
<dbReference type="Proteomes" id="UP000320722">
    <property type="component" value="Chromosome"/>
</dbReference>
<keyword evidence="1" id="KW-0676">Redox-active center</keyword>
<dbReference type="Pfam" id="PF13646">
    <property type="entry name" value="HEAT_2"/>
    <property type="match status" value="3"/>
</dbReference>
<dbReference type="PANTHER" id="PTHR12697">
    <property type="entry name" value="PBS LYASE HEAT-LIKE PROTEIN"/>
    <property type="match status" value="1"/>
</dbReference>
<evidence type="ECO:0000259" key="4">
    <source>
        <dbReference type="PROSITE" id="PS51352"/>
    </source>
</evidence>
<feature type="region of interest" description="Disordered" evidence="3">
    <location>
        <begin position="23"/>
        <end position="79"/>
    </location>
</feature>
<gene>
    <name evidence="5" type="primary">trxA_1</name>
    <name evidence="5" type="ORF">V6x_01900</name>
</gene>
<dbReference type="Gene3D" id="3.40.30.10">
    <property type="entry name" value="Glutaredoxin"/>
    <property type="match status" value="1"/>
</dbReference>
<evidence type="ECO:0000313" key="5">
    <source>
        <dbReference type="EMBL" id="QDU00517.1"/>
    </source>
</evidence>
<dbReference type="InterPro" id="IPR017937">
    <property type="entry name" value="Thioredoxin_CS"/>
</dbReference>
<dbReference type="InterPro" id="IPR036249">
    <property type="entry name" value="Thioredoxin-like_sf"/>
</dbReference>
<dbReference type="EMBL" id="CP036347">
    <property type="protein sequence ID" value="QDU00517.1"/>
    <property type="molecule type" value="Genomic_DNA"/>
</dbReference>
<reference evidence="5 6" key="1">
    <citation type="submission" date="2019-02" db="EMBL/GenBank/DDBJ databases">
        <title>Deep-cultivation of Planctomycetes and their phenomic and genomic characterization uncovers novel biology.</title>
        <authorList>
            <person name="Wiegand S."/>
            <person name="Jogler M."/>
            <person name="Boedeker C."/>
            <person name="Pinto D."/>
            <person name="Vollmers J."/>
            <person name="Rivas-Marin E."/>
            <person name="Kohn T."/>
            <person name="Peeters S.H."/>
            <person name="Heuer A."/>
            <person name="Rast P."/>
            <person name="Oberbeckmann S."/>
            <person name="Bunk B."/>
            <person name="Jeske O."/>
            <person name="Meyerdierks A."/>
            <person name="Storesund J.E."/>
            <person name="Kallscheuer N."/>
            <person name="Luecker S."/>
            <person name="Lage O.M."/>
            <person name="Pohl T."/>
            <person name="Merkel B.J."/>
            <person name="Hornburger P."/>
            <person name="Mueller R.-W."/>
            <person name="Bruemmer F."/>
            <person name="Labrenz M."/>
            <person name="Spormann A.M."/>
            <person name="Op den Camp H."/>
            <person name="Overmann J."/>
            <person name="Amann R."/>
            <person name="Jetten M.S.M."/>
            <person name="Mascher T."/>
            <person name="Medema M.H."/>
            <person name="Devos D.P."/>
            <person name="Kaster A.-K."/>
            <person name="Ovreas L."/>
            <person name="Rohde M."/>
            <person name="Galperin M.Y."/>
            <person name="Jogler C."/>
        </authorList>
    </citation>
    <scope>NUCLEOTIDE SEQUENCE [LARGE SCALE GENOMIC DNA]</scope>
    <source>
        <strain evidence="5 6">V6</strain>
    </source>
</reference>